<proteinExistence type="predicted"/>
<reference evidence="2 3" key="1">
    <citation type="journal article" date="2019" name="Sci. Rep.">
        <title>Comparative genomics of chytrid fungi reveal insights into the obligate biotrophic and pathogenic lifestyle of Synchytrium endobioticum.</title>
        <authorList>
            <person name="van de Vossenberg B.T.L.H."/>
            <person name="Warris S."/>
            <person name="Nguyen H.D.T."/>
            <person name="van Gent-Pelzer M.P.E."/>
            <person name="Joly D.L."/>
            <person name="van de Geest H.C."/>
            <person name="Bonants P.J.M."/>
            <person name="Smith D.S."/>
            <person name="Levesque C.A."/>
            <person name="van der Lee T.A.J."/>
        </authorList>
    </citation>
    <scope>NUCLEOTIDE SEQUENCE [LARGE SCALE GENOMIC DNA]</scope>
    <source>
        <strain evidence="2 3">MB42</strain>
    </source>
</reference>
<evidence type="ECO:0000313" key="3">
    <source>
        <dbReference type="Proteomes" id="UP000317494"/>
    </source>
</evidence>
<comment type="caution">
    <text evidence="2">The sequence shown here is derived from an EMBL/GenBank/DDBJ whole genome shotgun (WGS) entry which is preliminary data.</text>
</comment>
<gene>
    <name evidence="2" type="ORF">SeMB42_g03329</name>
</gene>
<organism evidence="2 3">
    <name type="scientific">Synchytrium endobioticum</name>
    <dbReference type="NCBI Taxonomy" id="286115"/>
    <lineage>
        <taxon>Eukaryota</taxon>
        <taxon>Fungi</taxon>
        <taxon>Fungi incertae sedis</taxon>
        <taxon>Chytridiomycota</taxon>
        <taxon>Chytridiomycota incertae sedis</taxon>
        <taxon>Chytridiomycetes</taxon>
        <taxon>Synchytriales</taxon>
        <taxon>Synchytriaceae</taxon>
        <taxon>Synchytrium</taxon>
    </lineage>
</organism>
<evidence type="ECO:0000313" key="2">
    <source>
        <dbReference type="EMBL" id="TPX47387.1"/>
    </source>
</evidence>
<dbReference type="AlphaFoldDB" id="A0A507D7T9"/>
<accession>A0A507D7T9</accession>
<feature type="region of interest" description="Disordered" evidence="1">
    <location>
        <begin position="93"/>
        <end position="120"/>
    </location>
</feature>
<dbReference type="Proteomes" id="UP000317494">
    <property type="component" value="Unassembled WGS sequence"/>
</dbReference>
<keyword evidence="3" id="KW-1185">Reference proteome</keyword>
<evidence type="ECO:0000256" key="1">
    <source>
        <dbReference type="SAM" id="MobiDB-lite"/>
    </source>
</evidence>
<name>A0A507D7T9_9FUNG</name>
<dbReference type="VEuPathDB" id="FungiDB:SeMB42_g03329"/>
<sequence>MWKQSIGMSPFFTNTGKDANMGTIDSDSPKVEYDLPVAKRIKDRFRAVSDQLQAHLQQAQRWYKEYADKQRLDAKGFDVDDEVLISTKNVRTQRASKVGDGVDRTTSGSAKDWEGYTEGE</sequence>
<dbReference type="EMBL" id="QEAN01000117">
    <property type="protein sequence ID" value="TPX47387.1"/>
    <property type="molecule type" value="Genomic_DNA"/>
</dbReference>
<protein>
    <submittedName>
        <fullName evidence="2">Uncharacterized protein</fullName>
    </submittedName>
</protein>